<evidence type="ECO:0000259" key="6">
    <source>
        <dbReference type="Pfam" id="PF02278"/>
    </source>
</evidence>
<evidence type="ECO:0000313" key="10">
    <source>
        <dbReference type="Proteomes" id="UP000530928"/>
    </source>
</evidence>
<feature type="domain" description="Polysaccharide lyase 8 N-terminal alpha-helical" evidence="8">
    <location>
        <begin position="43"/>
        <end position="364"/>
    </location>
</feature>
<dbReference type="InterPro" id="IPR008929">
    <property type="entry name" value="Chondroitin_lyas"/>
</dbReference>
<evidence type="ECO:0000256" key="2">
    <source>
        <dbReference type="ARBA" id="ARBA00022729"/>
    </source>
</evidence>
<dbReference type="Pfam" id="PF02278">
    <property type="entry name" value="Lyase_8"/>
    <property type="match status" value="1"/>
</dbReference>
<dbReference type="InterPro" id="IPR003159">
    <property type="entry name" value="Lyase_8_central_dom"/>
</dbReference>
<evidence type="ECO:0000256" key="4">
    <source>
        <dbReference type="PIRSR" id="PIRSR638970-1"/>
    </source>
</evidence>
<organism evidence="9 10">
    <name type="scientific">Nonomuraea soli</name>
    <dbReference type="NCBI Taxonomy" id="1032476"/>
    <lineage>
        <taxon>Bacteria</taxon>
        <taxon>Bacillati</taxon>
        <taxon>Actinomycetota</taxon>
        <taxon>Actinomycetes</taxon>
        <taxon>Streptosporangiales</taxon>
        <taxon>Streptosporangiaceae</taxon>
        <taxon>Nonomuraea</taxon>
    </lineage>
</organism>
<evidence type="ECO:0000313" key="9">
    <source>
        <dbReference type="EMBL" id="MBA2895802.1"/>
    </source>
</evidence>
<dbReference type="SUPFAM" id="SSF49863">
    <property type="entry name" value="Hyaluronate lyase-like, C-terminal domain"/>
    <property type="match status" value="1"/>
</dbReference>
<dbReference type="InterPro" id="IPR011013">
    <property type="entry name" value="Gal_mutarotase_sf_dom"/>
</dbReference>
<evidence type="ECO:0000259" key="8">
    <source>
        <dbReference type="Pfam" id="PF08124"/>
    </source>
</evidence>
<feature type="active site" evidence="4">
    <location>
        <position position="270"/>
    </location>
</feature>
<keyword evidence="10" id="KW-1185">Reference proteome</keyword>
<dbReference type="GO" id="GO:0030340">
    <property type="term" value="F:hyaluronate lyase activity"/>
    <property type="evidence" value="ECO:0007669"/>
    <property type="project" value="UniProtKB-EC"/>
</dbReference>
<dbReference type="RefSeq" id="WP_181614497.1">
    <property type="nucleotide sequence ID" value="NZ_BAABAM010000011.1"/>
</dbReference>
<dbReference type="GO" id="GO:0005975">
    <property type="term" value="P:carbohydrate metabolic process"/>
    <property type="evidence" value="ECO:0007669"/>
    <property type="project" value="InterPro"/>
</dbReference>
<dbReference type="Gene3D" id="2.70.98.10">
    <property type="match status" value="1"/>
</dbReference>
<dbReference type="AlphaFoldDB" id="A0A7W0CRA7"/>
<evidence type="ECO:0000259" key="7">
    <source>
        <dbReference type="Pfam" id="PF02884"/>
    </source>
</evidence>
<evidence type="ECO:0000256" key="5">
    <source>
        <dbReference type="SAM" id="SignalP"/>
    </source>
</evidence>
<feature type="domain" description="Polysaccharide lyase family 8 central" evidence="6">
    <location>
        <begin position="398"/>
        <end position="638"/>
    </location>
</feature>
<dbReference type="InterPro" id="IPR011071">
    <property type="entry name" value="Lyase_8-like_C"/>
</dbReference>
<feature type="active site" evidence="4">
    <location>
        <position position="324"/>
    </location>
</feature>
<dbReference type="InterPro" id="IPR012970">
    <property type="entry name" value="Lyase_8_alpha_N"/>
</dbReference>
<feature type="domain" description="Polysaccharide lyase family 8 C-terminal" evidence="7">
    <location>
        <begin position="650"/>
        <end position="712"/>
    </location>
</feature>
<protein>
    <submittedName>
        <fullName evidence="9">Hyaluronate lyase</fullName>
        <ecNumber evidence="9">4.2.2.1</ecNumber>
    </submittedName>
</protein>
<dbReference type="Gene3D" id="1.50.10.100">
    <property type="entry name" value="Chondroitin AC/alginate lyase"/>
    <property type="match status" value="1"/>
</dbReference>
<dbReference type="CDD" id="cd01083">
    <property type="entry name" value="GAG_Lyase"/>
    <property type="match status" value="1"/>
</dbReference>
<dbReference type="Gene3D" id="2.60.220.10">
    <property type="entry name" value="Polysaccharide lyase family 8-like, C-terminal"/>
    <property type="match status" value="1"/>
</dbReference>
<dbReference type="GO" id="GO:0030246">
    <property type="term" value="F:carbohydrate binding"/>
    <property type="evidence" value="ECO:0007669"/>
    <property type="project" value="InterPro"/>
</dbReference>
<sequence>MRVTRRTAFGLGAGTLLLPLIPAGASAQTEFDTLRARAAALITGGAFDAADPAFAAPLARLGQSAAGLRRTLVTAANRTHLWPDLPLTGVSGDIASSYTRLRTLAAAWATPGTTQYGDAGLAGLVLDGLDFLYGHAYNESKRELGNWWHWEIGAPKALMDTCVLLHDLITPEQRAAWIRAVDRFCPDADRRTNLNDFAETGANRADKALIVALRGIVGRSPDRLALARDGLSSLRDGGKHSLFGYVTRGDGYYEDGSFVQHDDIAYTGSYGVVLLGSVSTILALLAGSSWAVTDPKVNVVLDSIERTYAPWIHDGLMMDSVRGRGVSRQFGRDQHVGADTIGSVLLLADGAPEPYATRFRELCAGWIERGSFLEHAGVAATARAAALTARPAPRPVTHRVFADMDRVVHRRAGWSAALSLSSRRIAGYECGNGENYRGWYQGDGVLYLYLDQDHYTRDYWPTVDSYRLPGTTVDTRPRTPAVSSGGTGTFGPGNAWAGGVVLDDHGLAGLDLMAMGCTLRARKSWFFLDDAIVCLGAGITSTDGRTIETVVENRGTSGTLVLEEGWAHLEGVGGYAFLDREPVRSLRESRTDHWRAIDDGVSTGGTTDPVTREYVTLWYDHGVSPAGASYAYAVLPGATPHGTRRWRGAQVLANTAQAQAVRAGGLVGANFWSPGTAGGVTADAPCAVLVSREGEHVRVAVSDPGRTVATVTITLDHPALGLVSADDTVTVRTGRRPAITVDLAGSRGHTHTAHLTVPPHL</sequence>
<dbReference type="SUPFAM" id="SSF74650">
    <property type="entry name" value="Galactose mutarotase-like"/>
    <property type="match status" value="1"/>
</dbReference>
<evidence type="ECO:0000256" key="3">
    <source>
        <dbReference type="ARBA" id="ARBA00023239"/>
    </source>
</evidence>
<keyword evidence="2 5" id="KW-0732">Signal</keyword>
<feature type="active site" evidence="4">
    <location>
        <position position="261"/>
    </location>
</feature>
<evidence type="ECO:0000256" key="1">
    <source>
        <dbReference type="ARBA" id="ARBA00006699"/>
    </source>
</evidence>
<name>A0A7W0CRA7_9ACTN</name>
<dbReference type="GO" id="GO:0005576">
    <property type="term" value="C:extracellular region"/>
    <property type="evidence" value="ECO:0007669"/>
    <property type="project" value="InterPro"/>
</dbReference>
<accession>A0A7W0CRA7</accession>
<dbReference type="EC" id="4.2.2.1" evidence="9"/>
<feature type="chain" id="PRO_5030811388" evidence="5">
    <location>
        <begin position="28"/>
        <end position="761"/>
    </location>
</feature>
<dbReference type="Pfam" id="PF02884">
    <property type="entry name" value="Lyase_8_C"/>
    <property type="match status" value="1"/>
</dbReference>
<gene>
    <name evidence="9" type="ORF">HNR30_007188</name>
</gene>
<dbReference type="PANTHER" id="PTHR38481">
    <property type="entry name" value="HYALURONATE LYASE"/>
    <property type="match status" value="1"/>
</dbReference>
<keyword evidence="3 9" id="KW-0456">Lyase</keyword>
<proteinExistence type="inferred from homology"/>
<feature type="signal peptide" evidence="5">
    <location>
        <begin position="1"/>
        <end position="27"/>
    </location>
</feature>
<dbReference type="Pfam" id="PF08124">
    <property type="entry name" value="Lyase_8_N"/>
    <property type="match status" value="1"/>
</dbReference>
<reference evidence="9 10" key="1">
    <citation type="submission" date="2020-07" db="EMBL/GenBank/DDBJ databases">
        <title>Genomic Encyclopedia of Type Strains, Phase IV (KMG-IV): sequencing the most valuable type-strain genomes for metagenomic binning, comparative biology and taxonomic classification.</title>
        <authorList>
            <person name="Goeker M."/>
        </authorList>
    </citation>
    <scope>NUCLEOTIDE SEQUENCE [LARGE SCALE GENOMIC DNA]</scope>
    <source>
        <strain evidence="9 10">DSM 45533</strain>
    </source>
</reference>
<dbReference type="InterPro" id="IPR038970">
    <property type="entry name" value="Lyase_8"/>
</dbReference>
<dbReference type="InterPro" id="IPR004103">
    <property type="entry name" value="Lyase_8_C"/>
</dbReference>
<comment type="caution">
    <text evidence="9">The sequence shown here is derived from an EMBL/GenBank/DDBJ whole genome shotgun (WGS) entry which is preliminary data.</text>
</comment>
<dbReference type="PANTHER" id="PTHR38481:SF1">
    <property type="entry name" value="HYALURONATE LYASE"/>
    <property type="match status" value="1"/>
</dbReference>
<dbReference type="SUPFAM" id="SSF48230">
    <property type="entry name" value="Chondroitin AC/alginate lyase"/>
    <property type="match status" value="1"/>
</dbReference>
<dbReference type="InterPro" id="IPR014718">
    <property type="entry name" value="GH-type_carb-bd"/>
</dbReference>
<dbReference type="EMBL" id="JACDUR010000007">
    <property type="protein sequence ID" value="MBA2895802.1"/>
    <property type="molecule type" value="Genomic_DNA"/>
</dbReference>
<dbReference type="Proteomes" id="UP000530928">
    <property type="component" value="Unassembled WGS sequence"/>
</dbReference>
<comment type="similarity">
    <text evidence="1">Belongs to the polysaccharide lyase 8 family.</text>
</comment>